<comment type="similarity">
    <text evidence="1 3">Belongs to the UreD family.</text>
</comment>
<evidence type="ECO:0000256" key="3">
    <source>
        <dbReference type="HAMAP-Rule" id="MF_01384"/>
    </source>
</evidence>
<gene>
    <name evidence="3 4" type="primary">ureD</name>
    <name evidence="4" type="ORF">NCTC10661_04548</name>
</gene>
<evidence type="ECO:0000256" key="2">
    <source>
        <dbReference type="ARBA" id="ARBA00023186"/>
    </source>
</evidence>
<accession>A0AAE8T516</accession>
<reference evidence="4 5" key="1">
    <citation type="submission" date="2018-06" db="EMBL/GenBank/DDBJ databases">
        <authorList>
            <consortium name="Pathogen Informatics"/>
            <person name="Doyle S."/>
        </authorList>
    </citation>
    <scope>NUCLEOTIDE SEQUENCE [LARGE SCALE GENOMIC DNA]</scope>
    <source>
        <strain evidence="4 5">NCTC10661</strain>
    </source>
</reference>
<keyword evidence="3" id="KW-0963">Cytoplasm</keyword>
<proteinExistence type="inferred from homology"/>
<keyword evidence="3" id="KW-0996">Nickel insertion</keyword>
<comment type="subunit">
    <text evidence="3">UreD, UreF and UreG form a complex that acts as a GTP-hydrolysis-dependent molecular chaperone, activating the urease apoprotein by helping to assemble the nickel containing metallocenter of UreC. The UreE protein probably delivers the nickel.</text>
</comment>
<sequence length="340" mass="36258">MPAIDARHAIAGFIAYQLHRLTAFSNRNTRAYSVAVAFSIPASVPCFPPMSAPDSHAPLSRPAVAKSWRGRLELGFERHGARTTLAHRLHDGPLRVQRPLYPEGDAICHAVIVHPPGGVAGGDRLDIDIALGDGTHAVLTTPGATKWYKSNGLDATQRIGITVGAHARLDWLPQNNLFFDAAHAALDFKVTLGNGASAIGWDATQLGRQAAGETWSAGRIVSSAALVDADGRPLWTERALLDAHDPLRGALQGLAGFPVYGTLWAAGAACDAALAESLAARMPFDATLRASATCVTPGVVLVRALSTSMEALQRHFTDCWLHLRPIVHGVDARPLRLWQT</sequence>
<dbReference type="PANTHER" id="PTHR33643">
    <property type="entry name" value="UREASE ACCESSORY PROTEIN D"/>
    <property type="match status" value="1"/>
</dbReference>
<dbReference type="Pfam" id="PF01774">
    <property type="entry name" value="UreD"/>
    <property type="match status" value="1"/>
</dbReference>
<dbReference type="HAMAP" id="MF_01384">
    <property type="entry name" value="UreD"/>
    <property type="match status" value="1"/>
</dbReference>
<comment type="caution">
    <text evidence="4">The sequence shown here is derived from an EMBL/GenBank/DDBJ whole genome shotgun (WGS) entry which is preliminary data.</text>
</comment>
<protein>
    <recommendedName>
        <fullName evidence="3">Urease accessory protein UreD</fullName>
    </recommendedName>
</protein>
<evidence type="ECO:0000313" key="5">
    <source>
        <dbReference type="Proteomes" id="UP000250416"/>
    </source>
</evidence>
<dbReference type="InterPro" id="IPR002669">
    <property type="entry name" value="UreD"/>
</dbReference>
<organism evidence="4 5">
    <name type="scientific">Burkholderia cepacia</name>
    <name type="common">Pseudomonas cepacia</name>
    <dbReference type="NCBI Taxonomy" id="292"/>
    <lineage>
        <taxon>Bacteria</taxon>
        <taxon>Pseudomonadati</taxon>
        <taxon>Pseudomonadota</taxon>
        <taxon>Betaproteobacteria</taxon>
        <taxon>Burkholderiales</taxon>
        <taxon>Burkholderiaceae</taxon>
        <taxon>Burkholderia</taxon>
        <taxon>Burkholderia cepacia complex</taxon>
    </lineage>
</organism>
<comment type="function">
    <text evidence="3">Required for maturation of urease via the functional incorporation of the urease nickel metallocenter.</text>
</comment>
<keyword evidence="2 3" id="KW-0143">Chaperone</keyword>
<name>A0AAE8T516_BURCE</name>
<dbReference type="GO" id="GO:0016151">
    <property type="term" value="F:nickel cation binding"/>
    <property type="evidence" value="ECO:0007669"/>
    <property type="project" value="UniProtKB-UniRule"/>
</dbReference>
<dbReference type="PANTHER" id="PTHR33643:SF1">
    <property type="entry name" value="UREASE ACCESSORY PROTEIN D"/>
    <property type="match status" value="1"/>
</dbReference>
<dbReference type="Proteomes" id="UP000250416">
    <property type="component" value="Unassembled WGS sequence"/>
</dbReference>
<dbReference type="EMBL" id="UARD01000024">
    <property type="protein sequence ID" value="SPV21404.1"/>
    <property type="molecule type" value="Genomic_DNA"/>
</dbReference>
<comment type="subcellular location">
    <subcellularLocation>
        <location evidence="3">Cytoplasm</location>
    </subcellularLocation>
</comment>
<dbReference type="GO" id="GO:0005737">
    <property type="term" value="C:cytoplasm"/>
    <property type="evidence" value="ECO:0007669"/>
    <property type="project" value="UniProtKB-SubCell"/>
</dbReference>
<evidence type="ECO:0000313" key="4">
    <source>
        <dbReference type="EMBL" id="SPV21404.1"/>
    </source>
</evidence>
<dbReference type="AlphaFoldDB" id="A0AAE8T516"/>
<evidence type="ECO:0000256" key="1">
    <source>
        <dbReference type="ARBA" id="ARBA00007177"/>
    </source>
</evidence>